<proteinExistence type="predicted"/>
<protein>
    <submittedName>
        <fullName evidence="1">RNA polymerase III-inhibiting protein maf1</fullName>
    </submittedName>
</protein>
<accession>A0ACC2UJ84</accession>
<comment type="caution">
    <text evidence="1">The sequence shown here is derived from an EMBL/GenBank/DDBJ whole genome shotgun (WGS) entry which is preliminary data.</text>
</comment>
<organism evidence="1 2">
    <name type="scientific">Entomophthora muscae</name>
    <dbReference type="NCBI Taxonomy" id="34485"/>
    <lineage>
        <taxon>Eukaryota</taxon>
        <taxon>Fungi</taxon>
        <taxon>Fungi incertae sedis</taxon>
        <taxon>Zoopagomycota</taxon>
        <taxon>Entomophthoromycotina</taxon>
        <taxon>Entomophthoromycetes</taxon>
        <taxon>Entomophthorales</taxon>
        <taxon>Entomophthoraceae</taxon>
        <taxon>Entomophthora</taxon>
    </lineage>
</organism>
<gene>
    <name evidence="1" type="primary">MAF1_1</name>
    <name evidence="1" type="ORF">DSO57_1039178</name>
</gene>
<dbReference type="Proteomes" id="UP001165960">
    <property type="component" value="Unassembled WGS sequence"/>
</dbReference>
<keyword evidence="2" id="KW-1185">Reference proteome</keyword>
<reference evidence="1" key="1">
    <citation type="submission" date="2022-04" db="EMBL/GenBank/DDBJ databases">
        <title>Genome of the entomopathogenic fungus Entomophthora muscae.</title>
        <authorList>
            <person name="Elya C."/>
            <person name="Lovett B.R."/>
            <person name="Lee E."/>
            <person name="Macias A.M."/>
            <person name="Hajek A.E."/>
            <person name="De Bivort B.L."/>
            <person name="Kasson M.T."/>
            <person name="De Fine Licht H.H."/>
            <person name="Stajich J.E."/>
        </authorList>
    </citation>
    <scope>NUCLEOTIDE SEQUENCE</scope>
    <source>
        <strain evidence="1">Berkeley</strain>
    </source>
</reference>
<evidence type="ECO:0000313" key="1">
    <source>
        <dbReference type="EMBL" id="KAJ9086864.1"/>
    </source>
</evidence>
<name>A0ACC2UJ84_9FUNG</name>
<dbReference type="EMBL" id="QTSX02000600">
    <property type="protein sequence ID" value="KAJ9086864.1"/>
    <property type="molecule type" value="Genomic_DNA"/>
</dbReference>
<evidence type="ECO:0000313" key="2">
    <source>
        <dbReference type="Proteomes" id="UP001165960"/>
    </source>
</evidence>
<sequence length="235" mass="26629">MKFLDFIDLEYINQALVFETPESKVFGKIETYSCKSVGLDKKLFSKMETKISNEIKEAASISPDCTYFGSLISKRSPFGSLKDLSSRKVFYHLISTLNASFPDYEFSDLKPDQFEKIHSLNNAVNAINQALISCGGQSVVNSFGLWEAIDKIIDLEDTEIYSYIPDMDADPFTEVGCIWSFNYFFVNKKLKRIIFFTCRSVSIKRIDEGLGSSPLDDIDTIGMDYDDYIMAGLDV</sequence>